<dbReference type="InterPro" id="IPR045900">
    <property type="entry name" value="Peroxisomal_Ade_carrier"/>
</dbReference>
<comment type="similarity">
    <text evidence="2 10">Belongs to the mitochondrial carrier (TC 2.A.29) family.</text>
</comment>
<dbReference type="Gene3D" id="1.50.40.10">
    <property type="entry name" value="Mitochondrial carrier domain"/>
    <property type="match status" value="1"/>
</dbReference>
<feature type="compositionally biased region" description="Polar residues" evidence="11">
    <location>
        <begin position="39"/>
        <end position="54"/>
    </location>
</feature>
<feature type="transmembrane region" description="Helical" evidence="12">
    <location>
        <begin position="83"/>
        <end position="106"/>
    </location>
</feature>
<dbReference type="GO" id="GO:0007031">
    <property type="term" value="P:peroxisome organization"/>
    <property type="evidence" value="ECO:0007669"/>
    <property type="project" value="EnsemblFungi"/>
</dbReference>
<evidence type="ECO:0008006" key="15">
    <source>
        <dbReference type="Google" id="ProtNLM"/>
    </source>
</evidence>
<evidence type="ECO:0000313" key="13">
    <source>
        <dbReference type="EMBL" id="EDO19235.1"/>
    </source>
</evidence>
<accession>A7TEY9</accession>
<comment type="subcellular location">
    <subcellularLocation>
        <location evidence="1">Peroxisome membrane</location>
        <topology evidence="1">Multi-pass membrane protein</topology>
    </subcellularLocation>
</comment>
<name>A7TEY9_VANPO</name>
<dbReference type="OMA" id="PLEMINT"/>
<dbReference type="Proteomes" id="UP000000267">
    <property type="component" value="Unassembled WGS sequence"/>
</dbReference>
<keyword evidence="14" id="KW-1185">Reference proteome</keyword>
<dbReference type="OrthoDB" id="446044at2759"/>
<dbReference type="InterPro" id="IPR018108">
    <property type="entry name" value="MCP_transmembrane"/>
</dbReference>
<dbReference type="EMBL" id="DS480381">
    <property type="protein sequence ID" value="EDO19235.1"/>
    <property type="molecule type" value="Genomic_DNA"/>
</dbReference>
<sequence length="326" mass="36254">MSSLENALIGAVASSMANVTVYPLDLSKTLLQTQLKNTSLVTPPQQSDGITSNETGDEKKPEKPHYKNTIDCIIKIFKERGFFGLYQGMSASIVANFVQTFFYFFWYNIVRNRYLKVKVEKKFSTIEELSLGIVAAILSQVFTNPISVISTRQQTAESVEASTFQNVIRQILKESGNDITAFWKGFKVSMVLSINPSITYASYQKLKPLLTKSVVSSVTGTTDELSAGQNFVLGVVSKMISTMVTQPLIIAKTSLQRTNSKFKSFQEVLYYLYSNEGVLSLWKGLGPQLTKGVIVQGLLFMFSGEITRLLKRVLLLRSIAGRKSVV</sequence>
<evidence type="ECO:0000256" key="6">
    <source>
        <dbReference type="ARBA" id="ARBA00022989"/>
    </source>
</evidence>
<keyword evidence="7 9" id="KW-0472">Membrane</keyword>
<organism evidence="14">
    <name type="scientific">Vanderwaltozyma polyspora (strain ATCC 22028 / DSM 70294 / BCRC 21397 / CBS 2163 / NBRC 10782 / NRRL Y-8283 / UCD 57-17)</name>
    <name type="common">Kluyveromyces polysporus</name>
    <dbReference type="NCBI Taxonomy" id="436907"/>
    <lineage>
        <taxon>Eukaryota</taxon>
        <taxon>Fungi</taxon>
        <taxon>Dikarya</taxon>
        <taxon>Ascomycota</taxon>
        <taxon>Saccharomycotina</taxon>
        <taxon>Saccharomycetes</taxon>
        <taxon>Saccharomycetales</taxon>
        <taxon>Saccharomycetaceae</taxon>
        <taxon>Vanderwaltozyma</taxon>
    </lineage>
</organism>
<dbReference type="PhylomeDB" id="A7TEY9"/>
<evidence type="ECO:0000256" key="12">
    <source>
        <dbReference type="SAM" id="Phobius"/>
    </source>
</evidence>
<keyword evidence="6 12" id="KW-1133">Transmembrane helix</keyword>
<evidence type="ECO:0000256" key="9">
    <source>
        <dbReference type="PROSITE-ProRule" id="PRU00282"/>
    </source>
</evidence>
<keyword evidence="8" id="KW-0576">Peroxisome</keyword>
<dbReference type="eggNOG" id="KOG0769">
    <property type="taxonomic scope" value="Eukaryota"/>
</dbReference>
<keyword evidence="4 9" id="KW-0812">Transmembrane</keyword>
<dbReference type="GO" id="GO:0006635">
    <property type="term" value="P:fatty acid beta-oxidation"/>
    <property type="evidence" value="ECO:0007669"/>
    <property type="project" value="EnsemblFungi"/>
</dbReference>
<evidence type="ECO:0000256" key="1">
    <source>
        <dbReference type="ARBA" id="ARBA00004585"/>
    </source>
</evidence>
<protein>
    <recommendedName>
        <fullName evidence="15">Peroxisomal adenine nucleotide transporter 1</fullName>
    </recommendedName>
</protein>
<dbReference type="GO" id="GO:0005347">
    <property type="term" value="F:ATP transmembrane transporter activity"/>
    <property type="evidence" value="ECO:0007669"/>
    <property type="project" value="InterPro"/>
</dbReference>
<dbReference type="GeneID" id="5547570"/>
<evidence type="ECO:0000256" key="4">
    <source>
        <dbReference type="ARBA" id="ARBA00022692"/>
    </source>
</evidence>
<dbReference type="SUPFAM" id="SSF103506">
    <property type="entry name" value="Mitochondrial carrier"/>
    <property type="match status" value="1"/>
</dbReference>
<feature type="region of interest" description="Disordered" evidence="11">
    <location>
        <begin position="39"/>
        <end position="64"/>
    </location>
</feature>
<gene>
    <name evidence="13" type="ORF">Kpol_1050p95</name>
</gene>
<dbReference type="GO" id="GO:0015217">
    <property type="term" value="F:ADP transmembrane transporter activity"/>
    <property type="evidence" value="ECO:0007669"/>
    <property type="project" value="InterPro"/>
</dbReference>
<dbReference type="FunCoup" id="A7TEY9">
    <property type="interactions" value="67"/>
</dbReference>
<evidence type="ECO:0000256" key="10">
    <source>
        <dbReference type="RuleBase" id="RU000488"/>
    </source>
</evidence>
<dbReference type="PANTHER" id="PTHR46650:SF1">
    <property type="entry name" value="PEROXISOMAL ADENINE NUCLEOTIDE TRANSPORTER 1"/>
    <property type="match status" value="1"/>
</dbReference>
<dbReference type="GO" id="GO:0005778">
    <property type="term" value="C:peroxisomal membrane"/>
    <property type="evidence" value="ECO:0007669"/>
    <property type="project" value="UniProtKB-SubCell"/>
</dbReference>
<evidence type="ECO:0000256" key="7">
    <source>
        <dbReference type="ARBA" id="ARBA00023136"/>
    </source>
</evidence>
<evidence type="ECO:0000256" key="8">
    <source>
        <dbReference type="ARBA" id="ARBA00023140"/>
    </source>
</evidence>
<dbReference type="HOGENOM" id="CLU_015166_6_3_1"/>
<feature type="repeat" description="Solcar" evidence="9">
    <location>
        <begin position="123"/>
        <end position="209"/>
    </location>
</feature>
<keyword evidence="5" id="KW-0677">Repeat</keyword>
<dbReference type="InParanoid" id="A7TEY9"/>
<evidence type="ECO:0000256" key="5">
    <source>
        <dbReference type="ARBA" id="ARBA00022737"/>
    </source>
</evidence>
<dbReference type="RefSeq" id="XP_001647093.1">
    <property type="nucleotide sequence ID" value="XM_001647043.1"/>
</dbReference>
<evidence type="ECO:0000256" key="3">
    <source>
        <dbReference type="ARBA" id="ARBA00022448"/>
    </source>
</evidence>
<feature type="repeat" description="Solcar" evidence="9">
    <location>
        <begin position="1"/>
        <end position="113"/>
    </location>
</feature>
<evidence type="ECO:0000256" key="11">
    <source>
        <dbReference type="SAM" id="MobiDB-lite"/>
    </source>
</evidence>
<keyword evidence="3 10" id="KW-0813">Transport</keyword>
<dbReference type="Pfam" id="PF00153">
    <property type="entry name" value="Mito_carr"/>
    <property type="match status" value="3"/>
</dbReference>
<evidence type="ECO:0000256" key="2">
    <source>
        <dbReference type="ARBA" id="ARBA00006375"/>
    </source>
</evidence>
<dbReference type="PANTHER" id="PTHR46650">
    <property type="entry name" value="PEROXISOMAL ADENINE NUCLEOTIDE TRANSPORTER 1"/>
    <property type="match status" value="1"/>
</dbReference>
<feature type="repeat" description="Solcar" evidence="9">
    <location>
        <begin position="225"/>
        <end position="309"/>
    </location>
</feature>
<dbReference type="PROSITE" id="PS50920">
    <property type="entry name" value="SOLCAR"/>
    <property type="match status" value="3"/>
</dbReference>
<proteinExistence type="inferred from homology"/>
<dbReference type="InterPro" id="IPR023395">
    <property type="entry name" value="MCP_dom_sf"/>
</dbReference>
<reference evidence="13 14" key="1">
    <citation type="journal article" date="2007" name="Proc. Natl. Acad. Sci. U.S.A.">
        <title>Independent sorting-out of thousands of duplicated gene pairs in two yeast species descended from a whole-genome duplication.</title>
        <authorList>
            <person name="Scannell D.R."/>
            <person name="Frank A.C."/>
            <person name="Conant G.C."/>
            <person name="Byrne K.P."/>
            <person name="Woolfit M."/>
            <person name="Wolfe K.H."/>
        </authorList>
    </citation>
    <scope>NUCLEOTIDE SEQUENCE [LARGE SCALE GENOMIC DNA]</scope>
    <source>
        <strain evidence="14">ATCC 22028 / DSM 70294 / BCRC 21397 / CBS 2163 / NBRC 10782 / NRRL Y-8283 / UCD 57-17</strain>
    </source>
</reference>
<evidence type="ECO:0000313" key="14">
    <source>
        <dbReference type="Proteomes" id="UP000000267"/>
    </source>
</evidence>
<dbReference type="KEGG" id="vpo:Kpol_1050p95"/>
<dbReference type="STRING" id="436907.A7TEY9"/>
<dbReference type="AlphaFoldDB" id="A7TEY9"/>